<feature type="domain" description="Response regulatory" evidence="2">
    <location>
        <begin position="5"/>
        <end position="122"/>
    </location>
</feature>
<name>A0ABP1FB38_9FLAO</name>
<dbReference type="InterPro" id="IPR007492">
    <property type="entry name" value="LytTR_DNA-bd_dom"/>
</dbReference>
<keyword evidence="1" id="KW-0597">Phosphoprotein</keyword>
<feature type="domain" description="HTH LytTR-type" evidence="3">
    <location>
        <begin position="146"/>
        <end position="246"/>
    </location>
</feature>
<evidence type="ECO:0000259" key="2">
    <source>
        <dbReference type="PROSITE" id="PS50110"/>
    </source>
</evidence>
<dbReference type="InterPro" id="IPR011006">
    <property type="entry name" value="CheY-like_superfamily"/>
</dbReference>
<dbReference type="PROSITE" id="PS50930">
    <property type="entry name" value="HTH_LYTTR"/>
    <property type="match status" value="1"/>
</dbReference>
<gene>
    <name evidence="4" type="ORF">T190115A13A_210051</name>
</gene>
<dbReference type="EMBL" id="CAXJRC010000013">
    <property type="protein sequence ID" value="CAL2106397.1"/>
    <property type="molecule type" value="Genomic_DNA"/>
</dbReference>
<organism evidence="4 5">
    <name type="scientific">Tenacibaculum vairaonense</name>
    <dbReference type="NCBI Taxonomy" id="3137860"/>
    <lineage>
        <taxon>Bacteria</taxon>
        <taxon>Pseudomonadati</taxon>
        <taxon>Bacteroidota</taxon>
        <taxon>Flavobacteriia</taxon>
        <taxon>Flavobacteriales</taxon>
        <taxon>Flavobacteriaceae</taxon>
        <taxon>Tenacibaculum</taxon>
    </lineage>
</organism>
<dbReference type="Gene3D" id="2.40.50.1020">
    <property type="entry name" value="LytTr DNA-binding domain"/>
    <property type="match status" value="1"/>
</dbReference>
<accession>A0ABP1FB38</accession>
<dbReference type="PROSITE" id="PS50110">
    <property type="entry name" value="RESPONSE_REGULATORY"/>
    <property type="match status" value="1"/>
</dbReference>
<evidence type="ECO:0000313" key="4">
    <source>
        <dbReference type="EMBL" id="CAL2106397.1"/>
    </source>
</evidence>
<comment type="caution">
    <text evidence="4">The sequence shown here is derived from an EMBL/GenBank/DDBJ whole genome shotgun (WGS) entry which is preliminary data.</text>
</comment>
<keyword evidence="5" id="KW-1185">Reference proteome</keyword>
<dbReference type="PANTHER" id="PTHR37299:SF1">
    <property type="entry name" value="STAGE 0 SPORULATION PROTEIN A HOMOLOG"/>
    <property type="match status" value="1"/>
</dbReference>
<dbReference type="Pfam" id="PF04397">
    <property type="entry name" value="LytTR"/>
    <property type="match status" value="1"/>
</dbReference>
<protein>
    <submittedName>
        <fullName evidence="4">Response regulator transcription factor</fullName>
    </submittedName>
</protein>
<evidence type="ECO:0000313" key="5">
    <source>
        <dbReference type="Proteomes" id="UP001497602"/>
    </source>
</evidence>
<dbReference type="SMART" id="SM00448">
    <property type="entry name" value="REC"/>
    <property type="match status" value="1"/>
</dbReference>
<evidence type="ECO:0000259" key="3">
    <source>
        <dbReference type="PROSITE" id="PS50930"/>
    </source>
</evidence>
<dbReference type="Pfam" id="PF00072">
    <property type="entry name" value="Response_reg"/>
    <property type="match status" value="1"/>
</dbReference>
<dbReference type="SUPFAM" id="SSF52172">
    <property type="entry name" value="CheY-like"/>
    <property type="match status" value="1"/>
</dbReference>
<sequence length="248" mass="29075">MDNVNILIIEDDSILANELKNVLEKNSYHVVGIATHYQEALTLFYQLPVDLVMIDIFLGENPEGITFAETISTVPNALKPFIFLTSSKDRQIFERAKLTKPFRYLLKPFNELEVLYAIEIAIEKFYEQPNVYASTEENTVISDNYLFIKKRNTLKKVNLASIIYIEVENRYCNIITELEKFVIQISLSKVNQYLNQDFFKQIHRKYIVNTEAIEEITPPENALRLKNNHLIYYSDKYKNLIQNFSILK</sequence>
<dbReference type="PANTHER" id="PTHR37299">
    <property type="entry name" value="TRANSCRIPTIONAL REGULATOR-RELATED"/>
    <property type="match status" value="1"/>
</dbReference>
<dbReference type="Gene3D" id="3.40.50.2300">
    <property type="match status" value="1"/>
</dbReference>
<dbReference type="RefSeq" id="WP_348702719.1">
    <property type="nucleotide sequence ID" value="NZ_CAXIYA010000006.1"/>
</dbReference>
<feature type="modified residue" description="4-aspartylphosphate" evidence="1">
    <location>
        <position position="55"/>
    </location>
</feature>
<reference evidence="4 5" key="1">
    <citation type="submission" date="2024-05" db="EMBL/GenBank/DDBJ databases">
        <authorList>
            <person name="Duchaud E."/>
        </authorList>
    </citation>
    <scope>NUCLEOTIDE SEQUENCE [LARGE SCALE GENOMIC DNA]</scope>
    <source>
        <strain evidence="4">Ena-SAMPLE-TAB-13-05-2024-13:56:06:370-140305</strain>
    </source>
</reference>
<dbReference type="InterPro" id="IPR001789">
    <property type="entry name" value="Sig_transdc_resp-reg_receiver"/>
</dbReference>
<proteinExistence type="predicted"/>
<dbReference type="InterPro" id="IPR046947">
    <property type="entry name" value="LytR-like"/>
</dbReference>
<dbReference type="Proteomes" id="UP001497602">
    <property type="component" value="Unassembled WGS sequence"/>
</dbReference>
<dbReference type="SMART" id="SM00850">
    <property type="entry name" value="LytTR"/>
    <property type="match status" value="1"/>
</dbReference>
<evidence type="ECO:0000256" key="1">
    <source>
        <dbReference type="PROSITE-ProRule" id="PRU00169"/>
    </source>
</evidence>